<dbReference type="InterPro" id="IPR019734">
    <property type="entry name" value="TPR_rpt"/>
</dbReference>
<dbReference type="EMBL" id="AUZY01011575">
    <property type="protein sequence ID" value="EQD33932.1"/>
    <property type="molecule type" value="Genomic_DNA"/>
</dbReference>
<protein>
    <submittedName>
        <fullName evidence="1">TPR repeat-containing protein</fullName>
    </submittedName>
</protein>
<dbReference type="Pfam" id="PF13432">
    <property type="entry name" value="TPR_16"/>
    <property type="match status" value="1"/>
</dbReference>
<dbReference type="PROSITE" id="PS50005">
    <property type="entry name" value="TPR"/>
    <property type="match status" value="2"/>
</dbReference>
<dbReference type="InterPro" id="IPR052943">
    <property type="entry name" value="TMTC_O-mannosyl-trnsfr"/>
</dbReference>
<sequence length="393" mass="42381">AAGRRAEARAQYAEAYKLDPKNLAALLNLGNLDSLEGHYGDAGVRYKAVLNQDPQNAVAMTALGRLAMLQGNKAEALKWFQQAIGAAPKFAAPYIGLIVVYSESGQFDEAENAAKRLVHANPGNPAALNALGAAQLDAGHHGKALISLQQAVKLAPRVPLYRTNLARAQIINKDTMDAKDNLIQVIKADPGQVTAVTLLAFMKLQDHDLPGAISLAQTLQKQTASRAAGFSLEGDLYMANKSWSKAAQAYQQGLKVQYDRPLVIKNFQALSEGGAKEPEAVLRDWLAKHPDDPATRLLLAQYYLNHAQNMLAASQYERVLKTYPSDISALNNLAWIYSAQHNPKALALAEQAFKLAPESPAIADTYGWALVADNRAKTALPILIHAAKAAPKV</sequence>
<accession>T0YQ86</accession>
<feature type="non-terminal residue" evidence="1">
    <location>
        <position position="1"/>
    </location>
</feature>
<comment type="caution">
    <text evidence="1">The sequence shown here is derived from an EMBL/GenBank/DDBJ whole genome shotgun (WGS) entry which is preliminary data.</text>
</comment>
<dbReference type="Pfam" id="PF14559">
    <property type="entry name" value="TPR_19"/>
    <property type="match status" value="1"/>
</dbReference>
<dbReference type="Gene3D" id="1.25.40.10">
    <property type="entry name" value="Tetratricopeptide repeat domain"/>
    <property type="match status" value="2"/>
</dbReference>
<dbReference type="PANTHER" id="PTHR44809">
    <property type="match status" value="1"/>
</dbReference>
<reference evidence="1" key="2">
    <citation type="journal article" date="2014" name="ISME J.">
        <title>Microbial stratification in low pH oxic and suboxic macroscopic growths along an acid mine drainage.</title>
        <authorList>
            <person name="Mendez-Garcia C."/>
            <person name="Mesa V."/>
            <person name="Sprenger R.R."/>
            <person name="Richter M."/>
            <person name="Diez M.S."/>
            <person name="Solano J."/>
            <person name="Bargiela R."/>
            <person name="Golyshina O.V."/>
            <person name="Manteca A."/>
            <person name="Ramos J.L."/>
            <person name="Gallego J.R."/>
            <person name="Llorente I."/>
            <person name="Martins Dos Santos V.A."/>
            <person name="Jensen O.N."/>
            <person name="Pelaez A.I."/>
            <person name="Sanchez J."/>
            <person name="Ferrer M."/>
        </authorList>
    </citation>
    <scope>NUCLEOTIDE SEQUENCE</scope>
</reference>
<evidence type="ECO:0000313" key="1">
    <source>
        <dbReference type="EMBL" id="EQD33932.1"/>
    </source>
</evidence>
<dbReference type="InterPro" id="IPR011990">
    <property type="entry name" value="TPR-like_helical_dom_sf"/>
</dbReference>
<feature type="non-terminal residue" evidence="1">
    <location>
        <position position="393"/>
    </location>
</feature>
<name>T0YQ86_9ZZZZ</name>
<organism evidence="1">
    <name type="scientific">mine drainage metagenome</name>
    <dbReference type="NCBI Taxonomy" id="410659"/>
    <lineage>
        <taxon>unclassified sequences</taxon>
        <taxon>metagenomes</taxon>
        <taxon>ecological metagenomes</taxon>
    </lineage>
</organism>
<dbReference type="SUPFAM" id="SSF48452">
    <property type="entry name" value="TPR-like"/>
    <property type="match status" value="2"/>
</dbReference>
<proteinExistence type="predicted"/>
<gene>
    <name evidence="1" type="ORF">B1B_17347</name>
</gene>
<dbReference type="PANTHER" id="PTHR44809:SF1">
    <property type="entry name" value="PROTEIN O-MANNOSYL-TRANSFERASE TMTC1"/>
    <property type="match status" value="1"/>
</dbReference>
<reference evidence="1" key="1">
    <citation type="submission" date="2013-08" db="EMBL/GenBank/DDBJ databases">
        <authorList>
            <person name="Mendez C."/>
            <person name="Richter M."/>
            <person name="Ferrer M."/>
            <person name="Sanchez J."/>
        </authorList>
    </citation>
    <scope>NUCLEOTIDE SEQUENCE</scope>
</reference>
<dbReference type="AlphaFoldDB" id="T0YQ86"/>
<dbReference type="SMART" id="SM00028">
    <property type="entry name" value="TPR"/>
    <property type="match status" value="8"/>
</dbReference>